<dbReference type="OrthoDB" id="958254at2759"/>
<dbReference type="InterPro" id="IPR004911">
    <property type="entry name" value="Interferon-induced_GILT"/>
</dbReference>
<feature type="signal peptide" evidence="3">
    <location>
        <begin position="1"/>
        <end position="22"/>
    </location>
</feature>
<accession>I3SDV9</accession>
<evidence type="ECO:0000256" key="3">
    <source>
        <dbReference type="SAM" id="SignalP"/>
    </source>
</evidence>
<evidence type="ECO:0000256" key="2">
    <source>
        <dbReference type="ARBA" id="ARBA00023180"/>
    </source>
</evidence>
<evidence type="ECO:0000256" key="1">
    <source>
        <dbReference type="ARBA" id="ARBA00005679"/>
    </source>
</evidence>
<keyword evidence="3" id="KW-0732">Signal</keyword>
<dbReference type="PANTHER" id="PTHR13234">
    <property type="entry name" value="GAMMA-INTERFERON INDUCIBLE LYSOSOMAL THIOL REDUCTASE GILT"/>
    <property type="match status" value="1"/>
</dbReference>
<dbReference type="AlphaFoldDB" id="I3SDV9"/>
<dbReference type="EMBL" id="BT138656">
    <property type="protein sequence ID" value="AFK38451.1"/>
    <property type="molecule type" value="mRNA"/>
</dbReference>
<proteinExistence type="evidence at transcript level"/>
<comment type="similarity">
    <text evidence="1">Belongs to the GILT family.</text>
</comment>
<dbReference type="PANTHER" id="PTHR13234:SF27">
    <property type="entry name" value="GAMMA INTERFERON INDUCIBLE LYSOSOMAL THIOL REDUCTASE"/>
    <property type="match status" value="1"/>
</dbReference>
<evidence type="ECO:0000313" key="4">
    <source>
        <dbReference type="EMBL" id="AFK38451.1"/>
    </source>
</evidence>
<reference evidence="4" key="1">
    <citation type="submission" date="2012-05" db="EMBL/GenBank/DDBJ databases">
        <authorList>
            <person name="Krishnakumar V."/>
            <person name="Cheung F."/>
            <person name="Xiao Y."/>
            <person name="Chan A."/>
            <person name="Moskal W.A."/>
            <person name="Town C.D."/>
        </authorList>
    </citation>
    <scope>NUCLEOTIDE SEQUENCE</scope>
</reference>
<protein>
    <recommendedName>
        <fullName evidence="5">Gamma-interferon-inducible lysosomal thiol reductase</fullName>
    </recommendedName>
</protein>
<dbReference type="GeneID" id="130748701"/>
<evidence type="ECO:0008006" key="5">
    <source>
        <dbReference type="Google" id="ProtNLM"/>
    </source>
</evidence>
<dbReference type="RefSeq" id="XP_057457927.1">
    <property type="nucleotide sequence ID" value="XM_057601944.1"/>
</dbReference>
<sequence length="217" mass="24031">MGPPKLATNIVTALVLLSYSSGSHIDGAKPKTPLPAATYQKVNLSVYYESLSKPCVTFIVNNLREIFNNRLIKIVNLQLVPWANAHFNSTTNSITCQNGPDECERSSYEACALNTFPTVDQQYRLISCFENPPIEPNCFEVLGLSKEPILKCLINSGNGTELGKKYIKEIAQLNPPPSFVPWVLVNNQPIKQDYANFTHYVCKTYKGVDVPAVCSSV</sequence>
<dbReference type="GO" id="GO:0016671">
    <property type="term" value="F:oxidoreductase activity, acting on a sulfur group of donors, disulfide as acceptor"/>
    <property type="evidence" value="ECO:0007669"/>
    <property type="project" value="InterPro"/>
</dbReference>
<keyword evidence="2" id="KW-0325">Glycoprotein</keyword>
<feature type="chain" id="PRO_5003678759" description="Gamma-interferon-inducible lysosomal thiol reductase" evidence="3">
    <location>
        <begin position="23"/>
        <end position="217"/>
    </location>
</feature>
<name>I3SDV9_LOTJA</name>
<dbReference type="KEGG" id="lja:130748701"/>
<organism evidence="4">
    <name type="scientific">Lotus japonicus</name>
    <name type="common">Lotus corniculatus var. japonicus</name>
    <dbReference type="NCBI Taxonomy" id="34305"/>
    <lineage>
        <taxon>Eukaryota</taxon>
        <taxon>Viridiplantae</taxon>
        <taxon>Streptophyta</taxon>
        <taxon>Embryophyta</taxon>
        <taxon>Tracheophyta</taxon>
        <taxon>Spermatophyta</taxon>
        <taxon>Magnoliopsida</taxon>
        <taxon>eudicotyledons</taxon>
        <taxon>Gunneridae</taxon>
        <taxon>Pentapetalae</taxon>
        <taxon>rosids</taxon>
        <taxon>fabids</taxon>
        <taxon>Fabales</taxon>
        <taxon>Fabaceae</taxon>
        <taxon>Papilionoideae</taxon>
        <taxon>50 kb inversion clade</taxon>
        <taxon>NPAAA clade</taxon>
        <taxon>Hologalegina</taxon>
        <taxon>robinioid clade</taxon>
        <taxon>Loteae</taxon>
        <taxon>Lotus</taxon>
    </lineage>
</organism>
<dbReference type="OMA" id="FDLIYCM"/>
<dbReference type="Pfam" id="PF03227">
    <property type="entry name" value="GILT"/>
    <property type="match status" value="1"/>
</dbReference>